<feature type="region of interest" description="Disordered" evidence="1">
    <location>
        <begin position="285"/>
        <end position="306"/>
    </location>
</feature>
<dbReference type="Pfam" id="PF01610">
    <property type="entry name" value="DDE_Tnp_ISL3"/>
    <property type="match status" value="1"/>
</dbReference>
<dbReference type="RefSeq" id="WP_344613677.1">
    <property type="nucleotide sequence ID" value="NZ_BAAARV010000027.1"/>
</dbReference>
<dbReference type="PANTHER" id="PTHR33498:SF1">
    <property type="entry name" value="TRANSPOSASE FOR INSERTION SEQUENCE ELEMENT IS1557"/>
    <property type="match status" value="1"/>
</dbReference>
<dbReference type="InterPro" id="IPR002560">
    <property type="entry name" value="Transposase_DDE"/>
</dbReference>
<evidence type="ECO:0000259" key="3">
    <source>
        <dbReference type="Pfam" id="PF14690"/>
    </source>
</evidence>
<evidence type="ECO:0000313" key="4">
    <source>
        <dbReference type="EMBL" id="GAA2348616.1"/>
    </source>
</evidence>
<sequence length="306" mass="33270">MRDAVGLLLPHLNGIEIDEVVDAESGLVIVARVHGSEAGCQACAVPSSRVHSRYRRTLADAPVAGRPFRILLWVRRFFCGNTDCRAKTFTEQVDGLTRRWSRVSEGLRQMLTTVGLALAGRAGARLAAALGMPAGRHRLIRLVRALPDPPVGVVAVLGVDDFAIRRGHHYGTVLIGCETHRIVDLLAGRDAGPLTAWLQQHPQPRVICRDRASAYAEAARTGAPEAVQVADRFHLWQNLAAAVERCVATHKSYLNEPTEPCERARAPSWCVRSLKCSLACAVSGSVPESPRPKRRRCPASQSSPPV</sequence>
<evidence type="ECO:0008006" key="6">
    <source>
        <dbReference type="Google" id="ProtNLM"/>
    </source>
</evidence>
<proteinExistence type="predicted"/>
<dbReference type="EMBL" id="BAAARV010000027">
    <property type="protein sequence ID" value="GAA2348616.1"/>
    <property type="molecule type" value="Genomic_DNA"/>
</dbReference>
<comment type="caution">
    <text evidence="4">The sequence shown here is derived from an EMBL/GenBank/DDBJ whole genome shotgun (WGS) entry which is preliminary data.</text>
</comment>
<name>A0ABN3GCK6_9ACTN</name>
<organism evidence="4 5">
    <name type="scientific">Dactylosporangium salmoneum</name>
    <dbReference type="NCBI Taxonomy" id="53361"/>
    <lineage>
        <taxon>Bacteria</taxon>
        <taxon>Bacillati</taxon>
        <taxon>Actinomycetota</taxon>
        <taxon>Actinomycetes</taxon>
        <taxon>Micromonosporales</taxon>
        <taxon>Micromonosporaceae</taxon>
        <taxon>Dactylosporangium</taxon>
    </lineage>
</organism>
<keyword evidence="5" id="KW-1185">Reference proteome</keyword>
<gene>
    <name evidence="4" type="ORF">GCM10010170_037240</name>
</gene>
<feature type="domain" description="Transposase IS204/IS1001/IS1096/IS1165 DDE" evidence="2">
    <location>
        <begin position="157"/>
        <end position="256"/>
    </location>
</feature>
<dbReference type="Proteomes" id="UP001501444">
    <property type="component" value="Unassembled WGS sequence"/>
</dbReference>
<dbReference type="InterPro" id="IPR047951">
    <property type="entry name" value="Transpos_ISL3"/>
</dbReference>
<dbReference type="NCBIfam" id="NF033550">
    <property type="entry name" value="transpos_ISL3"/>
    <property type="match status" value="1"/>
</dbReference>
<feature type="domain" description="Transposase IS204/IS1001/IS1096/IS1165 zinc-finger" evidence="3">
    <location>
        <begin position="38"/>
        <end position="79"/>
    </location>
</feature>
<evidence type="ECO:0000256" key="1">
    <source>
        <dbReference type="SAM" id="MobiDB-lite"/>
    </source>
</evidence>
<reference evidence="4 5" key="1">
    <citation type="journal article" date="2019" name="Int. J. Syst. Evol. Microbiol.">
        <title>The Global Catalogue of Microorganisms (GCM) 10K type strain sequencing project: providing services to taxonomists for standard genome sequencing and annotation.</title>
        <authorList>
            <consortium name="The Broad Institute Genomics Platform"/>
            <consortium name="The Broad Institute Genome Sequencing Center for Infectious Disease"/>
            <person name="Wu L."/>
            <person name="Ma J."/>
        </authorList>
    </citation>
    <scope>NUCLEOTIDE SEQUENCE [LARGE SCALE GENOMIC DNA]</scope>
    <source>
        <strain evidence="4 5">JCM 3272</strain>
    </source>
</reference>
<dbReference type="InterPro" id="IPR029261">
    <property type="entry name" value="Transposase_Znf"/>
</dbReference>
<dbReference type="Pfam" id="PF14690">
    <property type="entry name" value="Zn_ribbon_ISL3"/>
    <property type="match status" value="1"/>
</dbReference>
<evidence type="ECO:0000259" key="2">
    <source>
        <dbReference type="Pfam" id="PF01610"/>
    </source>
</evidence>
<dbReference type="PANTHER" id="PTHR33498">
    <property type="entry name" value="TRANSPOSASE FOR INSERTION SEQUENCE ELEMENT IS1557"/>
    <property type="match status" value="1"/>
</dbReference>
<accession>A0ABN3GCK6</accession>
<protein>
    <recommendedName>
        <fullName evidence="6">Transposase</fullName>
    </recommendedName>
</protein>
<evidence type="ECO:0000313" key="5">
    <source>
        <dbReference type="Proteomes" id="UP001501444"/>
    </source>
</evidence>